<comment type="caution">
    <text evidence="1">The sequence shown here is derived from an EMBL/GenBank/DDBJ whole genome shotgun (WGS) entry which is preliminary data.</text>
</comment>
<name>A0A556MM93_9SPHI</name>
<protein>
    <submittedName>
        <fullName evidence="1">Uncharacterized protein</fullName>
    </submittedName>
</protein>
<evidence type="ECO:0000313" key="2">
    <source>
        <dbReference type="Proteomes" id="UP000318733"/>
    </source>
</evidence>
<gene>
    <name evidence="1" type="ORF">FO440_14390</name>
</gene>
<dbReference type="OrthoDB" id="5187906at2"/>
<sequence length="129" mass="15322">MGAGREDRQYCDDGCRTNYNNRKRRENQKTQQVTQLAENTPELSVPDYISRIQEIILRNRELLKELCDEDTAGRIRLRRLEGRGFNTKFFTSEAEPTGSGNVYRFCFEYGYRMTDDEMVIVICREREIY</sequence>
<dbReference type="Proteomes" id="UP000318733">
    <property type="component" value="Unassembled WGS sequence"/>
</dbReference>
<accession>A0A556MM93</accession>
<dbReference type="EMBL" id="VLPK01000002">
    <property type="protein sequence ID" value="TSJ40922.1"/>
    <property type="molecule type" value="Genomic_DNA"/>
</dbReference>
<organism evidence="1 2">
    <name type="scientific">Mucilaginibacter corticis</name>
    <dbReference type="NCBI Taxonomy" id="2597670"/>
    <lineage>
        <taxon>Bacteria</taxon>
        <taxon>Pseudomonadati</taxon>
        <taxon>Bacteroidota</taxon>
        <taxon>Sphingobacteriia</taxon>
        <taxon>Sphingobacteriales</taxon>
        <taxon>Sphingobacteriaceae</taxon>
        <taxon>Mucilaginibacter</taxon>
    </lineage>
</organism>
<evidence type="ECO:0000313" key="1">
    <source>
        <dbReference type="EMBL" id="TSJ40922.1"/>
    </source>
</evidence>
<proteinExistence type="predicted"/>
<dbReference type="AlphaFoldDB" id="A0A556MM93"/>
<keyword evidence="2" id="KW-1185">Reference proteome</keyword>
<reference evidence="1 2" key="1">
    <citation type="submission" date="2019-07" db="EMBL/GenBank/DDBJ databases">
        <authorList>
            <person name="Huq M.A."/>
        </authorList>
    </citation>
    <scope>NUCLEOTIDE SEQUENCE [LARGE SCALE GENOMIC DNA]</scope>
    <source>
        <strain evidence="1 2">MAH-19</strain>
    </source>
</reference>